<evidence type="ECO:0000313" key="2">
    <source>
        <dbReference type="Proteomes" id="UP001500187"/>
    </source>
</evidence>
<keyword evidence="2" id="KW-1185">Reference proteome</keyword>
<accession>A0ABP9BT91</accession>
<evidence type="ECO:0000313" key="1">
    <source>
        <dbReference type="EMBL" id="GAA4798319.1"/>
    </source>
</evidence>
<dbReference type="EMBL" id="BAABKP010000004">
    <property type="protein sequence ID" value="GAA4798319.1"/>
    <property type="molecule type" value="Genomic_DNA"/>
</dbReference>
<reference evidence="2" key="1">
    <citation type="journal article" date="2019" name="Int. J. Syst. Evol. Microbiol.">
        <title>The Global Catalogue of Microorganisms (GCM) 10K type strain sequencing project: providing services to taxonomists for standard genome sequencing and annotation.</title>
        <authorList>
            <consortium name="The Broad Institute Genomics Platform"/>
            <consortium name="The Broad Institute Genome Sequencing Center for Infectious Disease"/>
            <person name="Wu L."/>
            <person name="Ma J."/>
        </authorList>
    </citation>
    <scope>NUCLEOTIDE SEQUENCE [LARGE SCALE GENOMIC DNA]</scope>
    <source>
        <strain evidence="2">JCM 18541</strain>
    </source>
</reference>
<proteinExistence type="predicted"/>
<dbReference type="Proteomes" id="UP001500187">
    <property type="component" value="Unassembled WGS sequence"/>
</dbReference>
<comment type="caution">
    <text evidence="1">The sequence shown here is derived from an EMBL/GenBank/DDBJ whole genome shotgun (WGS) entry which is preliminary data.</text>
</comment>
<gene>
    <name evidence="1" type="ORF">GCM10023352_17540</name>
</gene>
<sequence length="67" mass="6869">MHTCATTLPPAAAYGSSGAFAGGALLPLVVPTQDAAGVPSEYPLSPRLALGEVLREGIQFALYRVKV</sequence>
<protein>
    <submittedName>
        <fullName evidence="1">Uncharacterized protein</fullName>
    </submittedName>
</protein>
<name>A0ABP9BT91_9MICC</name>
<organism evidence="1 2">
    <name type="scientific">Rothia endophytica</name>
    <dbReference type="NCBI Taxonomy" id="1324766"/>
    <lineage>
        <taxon>Bacteria</taxon>
        <taxon>Bacillati</taxon>
        <taxon>Actinomycetota</taxon>
        <taxon>Actinomycetes</taxon>
        <taxon>Micrococcales</taxon>
        <taxon>Micrococcaceae</taxon>
        <taxon>Rothia</taxon>
    </lineage>
</organism>